<accession>A0A2P2QV72</accession>
<proteinExistence type="predicted"/>
<protein>
    <submittedName>
        <fullName evidence="1">Uncharacterized protein</fullName>
    </submittedName>
</protein>
<evidence type="ECO:0000313" key="1">
    <source>
        <dbReference type="EMBL" id="MBX70893.1"/>
    </source>
</evidence>
<sequence length="36" mass="3889">MSTVKCQASEQVSFSENLIHNSQLSSSHTCQPPIGI</sequence>
<organism evidence="1">
    <name type="scientific">Rhizophora mucronata</name>
    <name type="common">Asiatic mangrove</name>
    <dbReference type="NCBI Taxonomy" id="61149"/>
    <lineage>
        <taxon>Eukaryota</taxon>
        <taxon>Viridiplantae</taxon>
        <taxon>Streptophyta</taxon>
        <taxon>Embryophyta</taxon>
        <taxon>Tracheophyta</taxon>
        <taxon>Spermatophyta</taxon>
        <taxon>Magnoliopsida</taxon>
        <taxon>eudicotyledons</taxon>
        <taxon>Gunneridae</taxon>
        <taxon>Pentapetalae</taxon>
        <taxon>rosids</taxon>
        <taxon>fabids</taxon>
        <taxon>Malpighiales</taxon>
        <taxon>Rhizophoraceae</taxon>
        <taxon>Rhizophora</taxon>
    </lineage>
</organism>
<dbReference type="AlphaFoldDB" id="A0A2P2QV72"/>
<dbReference type="EMBL" id="GGEC01090409">
    <property type="protein sequence ID" value="MBX70893.1"/>
    <property type="molecule type" value="Transcribed_RNA"/>
</dbReference>
<reference evidence="1" key="1">
    <citation type="submission" date="2018-02" db="EMBL/GenBank/DDBJ databases">
        <title>Rhizophora mucronata_Transcriptome.</title>
        <authorList>
            <person name="Meera S.P."/>
            <person name="Sreeshan A."/>
            <person name="Augustine A."/>
        </authorList>
    </citation>
    <scope>NUCLEOTIDE SEQUENCE</scope>
    <source>
        <tissue evidence="1">Leaf</tissue>
    </source>
</reference>
<name>A0A2P2QV72_RHIMU</name>